<dbReference type="Pfam" id="PF11818">
    <property type="entry name" value="DUF3340"/>
    <property type="match status" value="1"/>
</dbReference>
<dbReference type="Proteomes" id="UP000182761">
    <property type="component" value="Unassembled WGS sequence"/>
</dbReference>
<dbReference type="CDD" id="cd07560">
    <property type="entry name" value="Peptidase_S41_CPP"/>
    <property type="match status" value="1"/>
</dbReference>
<dbReference type="InterPro" id="IPR040573">
    <property type="entry name" value="TSP_N"/>
</dbReference>
<dbReference type="SUPFAM" id="SSF50156">
    <property type="entry name" value="PDZ domain-like"/>
    <property type="match status" value="1"/>
</dbReference>
<evidence type="ECO:0000256" key="6">
    <source>
        <dbReference type="SAM" id="SignalP"/>
    </source>
</evidence>
<evidence type="ECO:0000256" key="5">
    <source>
        <dbReference type="RuleBase" id="RU004404"/>
    </source>
</evidence>
<dbReference type="GO" id="GO:0030288">
    <property type="term" value="C:outer membrane-bounded periplasmic space"/>
    <property type="evidence" value="ECO:0007669"/>
    <property type="project" value="TreeGrafter"/>
</dbReference>
<proteinExistence type="inferred from homology"/>
<sequence length="714" mass="82485">MLNLKKTWIFLSLCSMSLLVFCFNASSHDDREKELMKRVRETLLYTSYAPKNLDLAYSRDVFKKYMEDLDPFKRYFLESDMDEFSEYKDKMSDMFINNDISFYTLTIDRLYKRIDETEQYVNDIFSKPITFTDDDYFYTDDKKRKFPKNKDQAKQYWKSYIKYRVLQEIFNSQREKDSINTVNPIKTDFVNEKNIKKIEKPKTKEEIQADAVKKVKENLSEYFRQIKLRKKSDLFSIFINAYTEVFDIHTTYFSPKDKENFNSSISGKIIGIGATLQDIKGYPTIRELVIGGPAWKSKEIEAGDKIIKVQQGKNGNPVSVVGMLLDDAIRLIRGEEKTTIVLTLEKKDGSTKTVSLVREEIEIQETFVRSAIITDDKGNKFGILYLPEFYINLDNNSKGRDCSDDIKREINELKKQGITGLIMDVRNNGGGSLSEVVDITGLFIGKGPVVQVKDTSGKIKVLNSKEKDIVWDGPLILMTNELSASASEILAGAMQDYKRAVVVGPYQTYGKGTVQTIFPLDRFGMKDDKFGVLKVTIQKFYRITGSSTQLKGVNSDIVIPGIFSYSDIFEKTQEYALPWDQIAPTNYTTWQGTPKIDYEYLKAKSAERLKGSTYVSSIEKAGKWTKELEKVDKIPLKYDKFMQEMTKRINQGKEFEKETNFDAKIKVEAPAYELVKFKEDTVLKAKREDWYKGMRKDFNLKESVNILNDIITKK</sequence>
<reference evidence="8 9" key="1">
    <citation type="submission" date="2016-01" db="EMBL/GenBank/DDBJ databases">
        <authorList>
            <person name="McClelland M."/>
            <person name="Jain A."/>
            <person name="Saraogi P."/>
            <person name="Mendelson R."/>
            <person name="Westerman R."/>
            <person name="SanMiguel P."/>
            <person name="Csonka L."/>
        </authorList>
    </citation>
    <scope>NUCLEOTIDE SEQUENCE [LARGE SCALE GENOMIC DNA]</scope>
    <source>
        <strain evidence="8 9">R-53146</strain>
    </source>
</reference>
<feature type="chain" id="PRO_5007049735" evidence="6">
    <location>
        <begin position="28"/>
        <end position="714"/>
    </location>
</feature>
<dbReference type="InterPro" id="IPR004447">
    <property type="entry name" value="Peptidase_S41A"/>
</dbReference>
<evidence type="ECO:0000256" key="1">
    <source>
        <dbReference type="ARBA" id="ARBA00009179"/>
    </source>
</evidence>
<dbReference type="GO" id="GO:0006508">
    <property type="term" value="P:proteolysis"/>
    <property type="evidence" value="ECO:0007669"/>
    <property type="project" value="UniProtKB-KW"/>
</dbReference>
<dbReference type="SMART" id="SM00245">
    <property type="entry name" value="TSPc"/>
    <property type="match status" value="1"/>
</dbReference>
<dbReference type="InterPro" id="IPR001478">
    <property type="entry name" value="PDZ"/>
</dbReference>
<feature type="domain" description="PDZ" evidence="7">
    <location>
        <begin position="266"/>
        <end position="347"/>
    </location>
</feature>
<keyword evidence="4 5" id="KW-0720">Serine protease</keyword>
<dbReference type="GO" id="GO:0004175">
    <property type="term" value="F:endopeptidase activity"/>
    <property type="evidence" value="ECO:0007669"/>
    <property type="project" value="TreeGrafter"/>
</dbReference>
<feature type="signal peptide" evidence="6">
    <location>
        <begin position="1"/>
        <end position="27"/>
    </location>
</feature>
<accession>A0A0X3AMH6</accession>
<dbReference type="PANTHER" id="PTHR32060:SF22">
    <property type="entry name" value="CARBOXYL-TERMINAL-PROCESSING PEPTIDASE 3, CHLOROPLASTIC"/>
    <property type="match status" value="1"/>
</dbReference>
<evidence type="ECO:0000256" key="3">
    <source>
        <dbReference type="ARBA" id="ARBA00022801"/>
    </source>
</evidence>
<dbReference type="GO" id="GO:0007165">
    <property type="term" value="P:signal transduction"/>
    <property type="evidence" value="ECO:0007669"/>
    <property type="project" value="TreeGrafter"/>
</dbReference>
<dbReference type="Pfam" id="PF17804">
    <property type="entry name" value="TSP_NTD"/>
    <property type="match status" value="1"/>
</dbReference>
<dbReference type="PROSITE" id="PS50106">
    <property type="entry name" value="PDZ"/>
    <property type="match status" value="1"/>
</dbReference>
<keyword evidence="3 5" id="KW-0378">Hydrolase</keyword>
<dbReference type="InterPro" id="IPR005151">
    <property type="entry name" value="Tail-specific_protease"/>
</dbReference>
<gene>
    <name evidence="8" type="ORF">Ga0061079_10280</name>
</gene>
<dbReference type="AlphaFoldDB" id="A0A0X3AMH6"/>
<dbReference type="InterPro" id="IPR029045">
    <property type="entry name" value="ClpP/crotonase-like_dom_sf"/>
</dbReference>
<dbReference type="NCBIfam" id="TIGR00225">
    <property type="entry name" value="prc"/>
    <property type="match status" value="1"/>
</dbReference>
<keyword evidence="6" id="KW-0732">Signal</keyword>
<dbReference type="InterPro" id="IPR036034">
    <property type="entry name" value="PDZ_sf"/>
</dbReference>
<keyword evidence="2 5" id="KW-0645">Protease</keyword>
<dbReference type="STRING" id="1586267.GCA_001418685_00359"/>
<dbReference type="PANTHER" id="PTHR32060">
    <property type="entry name" value="TAIL-SPECIFIC PROTEASE"/>
    <property type="match status" value="1"/>
</dbReference>
<comment type="similarity">
    <text evidence="1 5">Belongs to the peptidase S41A family.</text>
</comment>
<evidence type="ECO:0000313" key="9">
    <source>
        <dbReference type="Proteomes" id="UP000182761"/>
    </source>
</evidence>
<dbReference type="Pfam" id="PF03572">
    <property type="entry name" value="Peptidase_S41"/>
    <property type="match status" value="1"/>
</dbReference>
<dbReference type="FunFam" id="3.90.226.10:FF:000090">
    <property type="entry name" value="Tail-specific protease"/>
    <property type="match status" value="1"/>
</dbReference>
<dbReference type="SMART" id="SM00228">
    <property type="entry name" value="PDZ"/>
    <property type="match status" value="1"/>
</dbReference>
<organism evidence="8 9">
    <name type="scientific">Apibacter mensalis</name>
    <dbReference type="NCBI Taxonomy" id="1586267"/>
    <lineage>
        <taxon>Bacteria</taxon>
        <taxon>Pseudomonadati</taxon>
        <taxon>Bacteroidota</taxon>
        <taxon>Flavobacteriia</taxon>
        <taxon>Flavobacteriales</taxon>
        <taxon>Weeksellaceae</taxon>
        <taxon>Apibacter</taxon>
    </lineage>
</organism>
<evidence type="ECO:0000313" key="8">
    <source>
        <dbReference type="EMBL" id="CVK15534.1"/>
    </source>
</evidence>
<dbReference type="InterPro" id="IPR020992">
    <property type="entry name" value="Tail_Prtase_C"/>
</dbReference>
<dbReference type="CDD" id="cd06782">
    <property type="entry name" value="cpPDZ_CPP-like"/>
    <property type="match status" value="1"/>
</dbReference>
<dbReference type="SUPFAM" id="SSF52096">
    <property type="entry name" value="ClpP/crotonase"/>
    <property type="match status" value="1"/>
</dbReference>
<dbReference type="Gene3D" id="3.90.226.10">
    <property type="entry name" value="2-enoyl-CoA Hydratase, Chain A, domain 1"/>
    <property type="match status" value="1"/>
</dbReference>
<evidence type="ECO:0000256" key="2">
    <source>
        <dbReference type="ARBA" id="ARBA00022670"/>
    </source>
</evidence>
<evidence type="ECO:0000256" key="4">
    <source>
        <dbReference type="ARBA" id="ARBA00022825"/>
    </source>
</evidence>
<dbReference type="Gene3D" id="2.30.42.10">
    <property type="match status" value="1"/>
</dbReference>
<dbReference type="GO" id="GO:0008236">
    <property type="term" value="F:serine-type peptidase activity"/>
    <property type="evidence" value="ECO:0007669"/>
    <property type="project" value="UniProtKB-KW"/>
</dbReference>
<dbReference type="EMBL" id="FCOR01000002">
    <property type="protein sequence ID" value="CVK15534.1"/>
    <property type="molecule type" value="Genomic_DNA"/>
</dbReference>
<evidence type="ECO:0000259" key="7">
    <source>
        <dbReference type="PROSITE" id="PS50106"/>
    </source>
</evidence>
<name>A0A0X3AMH6_9FLAO</name>
<protein>
    <submittedName>
        <fullName evidence="8">Carboxyl-terminal processing protease</fullName>
    </submittedName>
</protein>
<keyword evidence="9" id="KW-1185">Reference proteome</keyword>